<evidence type="ECO:0000313" key="9">
    <source>
        <dbReference type="EMBL" id="MDK7186653.1"/>
    </source>
</evidence>
<name>A0AAJ1Q2Q6_9LACT</name>
<evidence type="ECO:0000256" key="1">
    <source>
        <dbReference type="ARBA" id="ARBA00004651"/>
    </source>
</evidence>
<comment type="similarity">
    <text evidence="2">Belongs to the major facilitator superfamily.</text>
</comment>
<gene>
    <name evidence="9" type="ORF">QP433_01515</name>
</gene>
<dbReference type="Proteomes" id="UP001229251">
    <property type="component" value="Unassembled WGS sequence"/>
</dbReference>
<feature type="transmembrane region" description="Helical" evidence="7">
    <location>
        <begin position="339"/>
        <end position="364"/>
    </location>
</feature>
<dbReference type="PROSITE" id="PS50850">
    <property type="entry name" value="MFS"/>
    <property type="match status" value="1"/>
</dbReference>
<evidence type="ECO:0000256" key="2">
    <source>
        <dbReference type="ARBA" id="ARBA00008335"/>
    </source>
</evidence>
<dbReference type="PROSITE" id="PS00216">
    <property type="entry name" value="SUGAR_TRANSPORT_1"/>
    <property type="match status" value="1"/>
</dbReference>
<evidence type="ECO:0000313" key="10">
    <source>
        <dbReference type="Proteomes" id="UP001229251"/>
    </source>
</evidence>
<sequence>MGRGRVVIKSSIRLKESAFVASYGAMFFEGALNVIINASLIQLAQSLDRSLGEVAQLISAKSLGTLLFLYLAGKWSDQYGRKPLVLLGSLCFLIFLLGFSWTTSFTGLLLLALLGGVGHGLMDAPSMSILFDLLADKAGSALILVQFFFSLGGMFVSFVVSHTVAAGLSYRWIYALMLGFGLVYFLHVALSPLPALRRSEGSAPLPQKASQILATPAMMTVLAGICLFAIYQYIMLTWTPHFLQQTKGYQAATALRTVAIYQMGGALGSVAFSLVLRRIRAAQLALMNTGLTLGLSLALLFLQQALTLQLCLFLMGAIMSVYFSLCISIGGELYPQATGLVSGAIASFNVVTTLLASLLISFLMEGKMPVTALFLLLVLILGILMGVSWKMGQIEQGLKDSIPS</sequence>
<keyword evidence="6 7" id="KW-0472">Membrane</keyword>
<feature type="transmembrane region" description="Helical" evidence="7">
    <location>
        <begin position="307"/>
        <end position="327"/>
    </location>
</feature>
<dbReference type="SUPFAM" id="SSF103473">
    <property type="entry name" value="MFS general substrate transporter"/>
    <property type="match status" value="1"/>
</dbReference>
<keyword evidence="3" id="KW-0813">Transport</keyword>
<evidence type="ECO:0000256" key="7">
    <source>
        <dbReference type="SAM" id="Phobius"/>
    </source>
</evidence>
<dbReference type="PANTHER" id="PTHR23514">
    <property type="entry name" value="BYPASS OF STOP CODON PROTEIN 6"/>
    <property type="match status" value="1"/>
</dbReference>
<feature type="transmembrane region" description="Helical" evidence="7">
    <location>
        <begin position="212"/>
        <end position="234"/>
    </location>
</feature>
<feature type="transmembrane region" description="Helical" evidence="7">
    <location>
        <begin position="254"/>
        <end position="276"/>
    </location>
</feature>
<dbReference type="InterPro" id="IPR020846">
    <property type="entry name" value="MFS_dom"/>
</dbReference>
<dbReference type="EMBL" id="JASOOE010000002">
    <property type="protein sequence ID" value="MDK7186653.1"/>
    <property type="molecule type" value="Genomic_DNA"/>
</dbReference>
<evidence type="ECO:0000256" key="5">
    <source>
        <dbReference type="ARBA" id="ARBA00022989"/>
    </source>
</evidence>
<evidence type="ECO:0000256" key="4">
    <source>
        <dbReference type="ARBA" id="ARBA00022692"/>
    </source>
</evidence>
<feature type="transmembrane region" description="Helical" evidence="7">
    <location>
        <begin position="283"/>
        <end position="301"/>
    </location>
</feature>
<dbReference type="InterPro" id="IPR036259">
    <property type="entry name" value="MFS_trans_sf"/>
</dbReference>
<evidence type="ECO:0000256" key="3">
    <source>
        <dbReference type="ARBA" id="ARBA00022448"/>
    </source>
</evidence>
<dbReference type="InterPro" id="IPR005829">
    <property type="entry name" value="Sugar_transporter_CS"/>
</dbReference>
<dbReference type="PANTHER" id="PTHR23514:SF3">
    <property type="entry name" value="BYPASS OF STOP CODON PROTEIN 6"/>
    <property type="match status" value="1"/>
</dbReference>
<dbReference type="GO" id="GO:0005886">
    <property type="term" value="C:plasma membrane"/>
    <property type="evidence" value="ECO:0007669"/>
    <property type="project" value="UniProtKB-SubCell"/>
</dbReference>
<feature type="transmembrane region" description="Helical" evidence="7">
    <location>
        <begin position="54"/>
        <end position="72"/>
    </location>
</feature>
<organism evidence="9 10">
    <name type="scientific">Facklamia hominis</name>
    <dbReference type="NCBI Taxonomy" id="178214"/>
    <lineage>
        <taxon>Bacteria</taxon>
        <taxon>Bacillati</taxon>
        <taxon>Bacillota</taxon>
        <taxon>Bacilli</taxon>
        <taxon>Lactobacillales</taxon>
        <taxon>Aerococcaceae</taxon>
        <taxon>Facklamia</taxon>
    </lineage>
</organism>
<evidence type="ECO:0000259" key="8">
    <source>
        <dbReference type="PROSITE" id="PS50850"/>
    </source>
</evidence>
<feature type="domain" description="Major facilitator superfamily (MFS) profile" evidence="8">
    <location>
        <begin position="18"/>
        <end position="390"/>
    </location>
</feature>
<feature type="transmembrane region" description="Helical" evidence="7">
    <location>
        <begin position="172"/>
        <end position="191"/>
    </location>
</feature>
<dbReference type="InterPro" id="IPR011701">
    <property type="entry name" value="MFS"/>
</dbReference>
<dbReference type="Pfam" id="PF07690">
    <property type="entry name" value="MFS_1"/>
    <property type="match status" value="1"/>
</dbReference>
<comment type="subcellular location">
    <subcellularLocation>
        <location evidence="1">Cell membrane</location>
        <topology evidence="1">Multi-pass membrane protein</topology>
    </subcellularLocation>
</comment>
<keyword evidence="5 7" id="KW-1133">Transmembrane helix</keyword>
<dbReference type="RefSeq" id="WP_285065316.1">
    <property type="nucleotide sequence ID" value="NZ_JASOOE010000002.1"/>
</dbReference>
<dbReference type="Gene3D" id="1.20.1250.20">
    <property type="entry name" value="MFS general substrate transporter like domains"/>
    <property type="match status" value="2"/>
</dbReference>
<feature type="transmembrane region" description="Helical" evidence="7">
    <location>
        <begin position="141"/>
        <end position="160"/>
    </location>
</feature>
<proteinExistence type="inferred from homology"/>
<dbReference type="GO" id="GO:0022857">
    <property type="term" value="F:transmembrane transporter activity"/>
    <property type="evidence" value="ECO:0007669"/>
    <property type="project" value="InterPro"/>
</dbReference>
<dbReference type="AlphaFoldDB" id="A0AAJ1Q2Q6"/>
<feature type="transmembrane region" description="Helical" evidence="7">
    <location>
        <begin position="20"/>
        <end position="42"/>
    </location>
</feature>
<reference evidence="9" key="1">
    <citation type="submission" date="2023-05" db="EMBL/GenBank/DDBJ databases">
        <title>Cataloging the Phylogenetic Diversity of Human Bladder Bacteria.</title>
        <authorList>
            <person name="Du J."/>
        </authorList>
    </citation>
    <scope>NUCLEOTIDE SEQUENCE</scope>
    <source>
        <strain evidence="9">UMB1231</strain>
    </source>
</reference>
<accession>A0AAJ1Q2Q6</accession>
<feature type="transmembrane region" description="Helical" evidence="7">
    <location>
        <begin position="84"/>
        <end position="102"/>
    </location>
</feature>
<evidence type="ECO:0000256" key="6">
    <source>
        <dbReference type="ARBA" id="ARBA00023136"/>
    </source>
</evidence>
<protein>
    <submittedName>
        <fullName evidence="9">MFS transporter</fullName>
    </submittedName>
</protein>
<comment type="caution">
    <text evidence="9">The sequence shown here is derived from an EMBL/GenBank/DDBJ whole genome shotgun (WGS) entry which is preliminary data.</text>
</comment>
<dbReference type="InterPro" id="IPR051788">
    <property type="entry name" value="MFS_Transporter"/>
</dbReference>
<feature type="transmembrane region" description="Helical" evidence="7">
    <location>
        <begin position="370"/>
        <end position="389"/>
    </location>
</feature>
<keyword evidence="4 7" id="KW-0812">Transmembrane</keyword>